<feature type="chain" id="PRO_5017427898" evidence="2">
    <location>
        <begin position="25"/>
        <end position="850"/>
    </location>
</feature>
<name>A0A388LYH4_CHABU</name>
<dbReference type="AlphaFoldDB" id="A0A388LYH4"/>
<reference evidence="3 4" key="1">
    <citation type="journal article" date="2018" name="Cell">
        <title>The Chara Genome: Secondary Complexity and Implications for Plant Terrestrialization.</title>
        <authorList>
            <person name="Nishiyama T."/>
            <person name="Sakayama H."/>
            <person name="Vries J.D."/>
            <person name="Buschmann H."/>
            <person name="Saint-Marcoux D."/>
            <person name="Ullrich K.K."/>
            <person name="Haas F.B."/>
            <person name="Vanderstraeten L."/>
            <person name="Becker D."/>
            <person name="Lang D."/>
            <person name="Vosolsobe S."/>
            <person name="Rombauts S."/>
            <person name="Wilhelmsson P.K.I."/>
            <person name="Janitza P."/>
            <person name="Kern R."/>
            <person name="Heyl A."/>
            <person name="Rumpler F."/>
            <person name="Villalobos L.I.A.C."/>
            <person name="Clay J.M."/>
            <person name="Skokan R."/>
            <person name="Toyoda A."/>
            <person name="Suzuki Y."/>
            <person name="Kagoshima H."/>
            <person name="Schijlen E."/>
            <person name="Tajeshwar N."/>
            <person name="Catarino B."/>
            <person name="Hetherington A.J."/>
            <person name="Saltykova A."/>
            <person name="Bonnot C."/>
            <person name="Breuninger H."/>
            <person name="Symeonidi A."/>
            <person name="Radhakrishnan G.V."/>
            <person name="Van Nieuwerburgh F."/>
            <person name="Deforce D."/>
            <person name="Chang C."/>
            <person name="Karol K.G."/>
            <person name="Hedrich R."/>
            <person name="Ulvskov P."/>
            <person name="Glockner G."/>
            <person name="Delwiche C.F."/>
            <person name="Petrasek J."/>
            <person name="Van de Peer Y."/>
            <person name="Friml J."/>
            <person name="Beilby M."/>
            <person name="Dolan L."/>
            <person name="Kohara Y."/>
            <person name="Sugano S."/>
            <person name="Fujiyama A."/>
            <person name="Delaux P.-M."/>
            <person name="Quint M."/>
            <person name="TheiBen G."/>
            <person name="Hagemann M."/>
            <person name="Harholt J."/>
            <person name="Dunand C."/>
            <person name="Zachgo S."/>
            <person name="Langdale J."/>
            <person name="Maumus F."/>
            <person name="Straeten D.V.D."/>
            <person name="Gould S.B."/>
            <person name="Rensing S.A."/>
        </authorList>
    </citation>
    <scope>NUCLEOTIDE SEQUENCE [LARGE SCALE GENOMIC DNA]</scope>
    <source>
        <strain evidence="3 4">S276</strain>
    </source>
</reference>
<proteinExistence type="predicted"/>
<dbReference type="Proteomes" id="UP000265515">
    <property type="component" value="Unassembled WGS sequence"/>
</dbReference>
<gene>
    <name evidence="3" type="ORF">CBR_g45319</name>
</gene>
<organism evidence="3 4">
    <name type="scientific">Chara braunii</name>
    <name type="common">Braun's stonewort</name>
    <dbReference type="NCBI Taxonomy" id="69332"/>
    <lineage>
        <taxon>Eukaryota</taxon>
        <taxon>Viridiplantae</taxon>
        <taxon>Streptophyta</taxon>
        <taxon>Charophyceae</taxon>
        <taxon>Charales</taxon>
        <taxon>Characeae</taxon>
        <taxon>Chara</taxon>
    </lineage>
</organism>
<evidence type="ECO:0000313" key="4">
    <source>
        <dbReference type="Proteomes" id="UP000265515"/>
    </source>
</evidence>
<keyword evidence="2" id="KW-0732">Signal</keyword>
<feature type="region of interest" description="Disordered" evidence="1">
    <location>
        <begin position="415"/>
        <end position="495"/>
    </location>
</feature>
<keyword evidence="4" id="KW-1185">Reference proteome</keyword>
<feature type="compositionally biased region" description="Polar residues" evidence="1">
    <location>
        <begin position="458"/>
        <end position="479"/>
    </location>
</feature>
<feature type="region of interest" description="Disordered" evidence="1">
    <location>
        <begin position="153"/>
        <end position="172"/>
    </location>
</feature>
<evidence type="ECO:0000256" key="1">
    <source>
        <dbReference type="SAM" id="MobiDB-lite"/>
    </source>
</evidence>
<feature type="signal peptide" evidence="2">
    <location>
        <begin position="1"/>
        <end position="24"/>
    </location>
</feature>
<accession>A0A388LYH4</accession>
<evidence type="ECO:0000256" key="2">
    <source>
        <dbReference type="SAM" id="SignalP"/>
    </source>
</evidence>
<dbReference type="EMBL" id="BFEA01000604">
    <property type="protein sequence ID" value="GBG87259.1"/>
    <property type="molecule type" value="Genomic_DNA"/>
</dbReference>
<feature type="compositionally biased region" description="Basic and acidic residues" evidence="1">
    <location>
        <begin position="425"/>
        <end position="434"/>
    </location>
</feature>
<protein>
    <submittedName>
        <fullName evidence="3">Uncharacterized protein</fullName>
    </submittedName>
</protein>
<dbReference type="Gramene" id="GBG87259">
    <property type="protein sequence ID" value="GBG87259"/>
    <property type="gene ID" value="CBR_g45319"/>
</dbReference>
<comment type="caution">
    <text evidence="3">The sequence shown here is derived from an EMBL/GenBank/DDBJ whole genome shotgun (WGS) entry which is preliminary data.</text>
</comment>
<evidence type="ECO:0000313" key="3">
    <source>
        <dbReference type="EMBL" id="GBG87259.1"/>
    </source>
</evidence>
<sequence length="850" mass="95506">MSWCVGKIVGATVFACLLAPPLSANGWYRELLNGDDAWLDAFPPPSRPTQTVISLSPPKVLEFVKVHSLNIPHWTPPLITMLSFDDWASLLWTAAHDRPAFPVLTKSLVTRARETQQEDLFVGMAIRNELTMKEKMFVDMWGAESAFHSGLVFAEDQDGPGTPSSQGEDDDEGLCLTEEEKAYHAQMVAESKVEVAKPVEENQKSEVNKYTRNAFLPLASSRWVESESVKLDYKVWELPTYNHSAPISSDSYRFLANLTQEEMRLCNDKSLSENIELVRGNYPLTAADMNFPLIGEIDRAKCVVTRPALAVRGFLGAKGQLALVELKRIWNVGRPYLKCRCIQEGKGDCKKNITWLDHVLWHMREIMESMAFNVLSDPSRRPDNILDDRALLMHKFPRTMAHLILPPRFVTDATHKKRKSMMADARARRTKEARQTTLSFSVRPQGDHSPVAAAGASGVNNTPPESCVSTQADGQTSECEGSFVNDPSGRRRWQKSGSKGMECFVHLRYVSRIMATVHFRSILEKTVECFFPEAVALLSLVLIGWSYMDTLESLVYKPAKVFHDFSLDDWMGFCAKSPKCPCNTDRFSPFHHPCTFSMSQPFSTASTHTLSMDPAVSSNLRLRNLLKQGLNHIPPQPRVVAPALHKFMGAWEVIKQFIARKGLMRTSGIEHADRYISDLLKRQLAIPSLRRCRDSACDTRRTDVNDEITFLTNRVFIAGTDKAGNTPSFVCVHLIRTHCYHGWLTSASFTFLTPVAALCDAVLKCITPLVMAACKEITDTLSRFHGIETSIWWSVESVQDYCWNLPEKVYSVFSADITRCFETIPIDESVDGLPDAINLFTNLASSMLAK</sequence>